<dbReference type="SUPFAM" id="SSF52091">
    <property type="entry name" value="SpoIIaa-like"/>
    <property type="match status" value="1"/>
</dbReference>
<dbReference type="InterPro" id="IPR036513">
    <property type="entry name" value="STAS_dom_sf"/>
</dbReference>
<dbReference type="InterPro" id="IPR038396">
    <property type="entry name" value="SpoIIAA-like_sf"/>
</dbReference>
<dbReference type="Pfam" id="PF11964">
    <property type="entry name" value="SpoIIAA-like"/>
    <property type="match status" value="1"/>
</dbReference>
<reference evidence="1 2" key="1">
    <citation type="submission" date="2019-07" db="EMBL/GenBank/DDBJ databases">
        <title>Genomic Encyclopedia of Archaeal and Bacterial Type Strains, Phase II (KMG-II): from individual species to whole genera.</title>
        <authorList>
            <person name="Goeker M."/>
        </authorList>
    </citation>
    <scope>NUCLEOTIDE SEQUENCE [LARGE SCALE GENOMIC DNA]</scope>
    <source>
        <strain evidence="1 2">ATCC BAA-252</strain>
    </source>
</reference>
<dbReference type="InterPro" id="IPR021866">
    <property type="entry name" value="SpoIIAA-like"/>
</dbReference>
<dbReference type="Proteomes" id="UP000320593">
    <property type="component" value="Unassembled WGS sequence"/>
</dbReference>
<evidence type="ECO:0000313" key="1">
    <source>
        <dbReference type="EMBL" id="TWI84618.1"/>
    </source>
</evidence>
<dbReference type="EMBL" id="VLLF01000007">
    <property type="protein sequence ID" value="TWI84618.1"/>
    <property type="molecule type" value="Genomic_DNA"/>
</dbReference>
<comment type="caution">
    <text evidence="1">The sequence shown here is derived from an EMBL/GenBank/DDBJ whole genome shotgun (WGS) entry which is preliminary data.</text>
</comment>
<accession>A0A562SUB3</accession>
<dbReference type="RefSeq" id="WP_145344597.1">
    <property type="nucleotide sequence ID" value="NZ_SMLY01000067.1"/>
</dbReference>
<dbReference type="Gene3D" id="3.40.50.10600">
    <property type="entry name" value="SpoIIaa-like domains"/>
    <property type="match status" value="1"/>
</dbReference>
<dbReference type="OrthoDB" id="7619266at2"/>
<name>A0A562SUB3_9HYPH</name>
<evidence type="ECO:0000313" key="2">
    <source>
        <dbReference type="Proteomes" id="UP000320593"/>
    </source>
</evidence>
<sequence>MLSVEKTAPDRVDIRFSGKLDAEGMEDGLQRLIESSKDMQSGKLFYRITDFAIPEMPALAVEFKYLPSLFQLIGKYEKCAVVCDTDWVRKVAEFEGMLMPGLTIRAFEPEREEEAEAWLES</sequence>
<dbReference type="AlphaFoldDB" id="A0A562SUB3"/>
<keyword evidence="2" id="KW-1185">Reference proteome</keyword>
<protein>
    <submittedName>
        <fullName evidence="1">SpoIIAA-like protein</fullName>
    </submittedName>
</protein>
<gene>
    <name evidence="1" type="ORF">JM93_02950</name>
</gene>
<proteinExistence type="predicted"/>
<organism evidence="1 2">
    <name type="scientific">Roseibium hamelinense</name>
    <dbReference type="NCBI Taxonomy" id="150831"/>
    <lineage>
        <taxon>Bacteria</taxon>
        <taxon>Pseudomonadati</taxon>
        <taxon>Pseudomonadota</taxon>
        <taxon>Alphaproteobacteria</taxon>
        <taxon>Hyphomicrobiales</taxon>
        <taxon>Stappiaceae</taxon>
        <taxon>Roseibium</taxon>
    </lineage>
</organism>